<feature type="transmembrane region" description="Helical" evidence="4">
    <location>
        <begin position="327"/>
        <end position="344"/>
    </location>
</feature>
<comment type="caution">
    <text evidence="5">The sequence shown here is derived from an EMBL/GenBank/DDBJ whole genome shotgun (WGS) entry which is preliminary data.</text>
</comment>
<evidence type="ECO:0000256" key="2">
    <source>
        <dbReference type="ARBA" id="ARBA00022989"/>
    </source>
</evidence>
<dbReference type="Pfam" id="PF07690">
    <property type="entry name" value="MFS_1"/>
    <property type="match status" value="1"/>
</dbReference>
<feature type="transmembrane region" description="Helical" evidence="4">
    <location>
        <begin position="393"/>
        <end position="411"/>
    </location>
</feature>
<feature type="transmembrane region" description="Helical" evidence="4">
    <location>
        <begin position="92"/>
        <end position="110"/>
    </location>
</feature>
<evidence type="ECO:0000256" key="1">
    <source>
        <dbReference type="ARBA" id="ARBA00022692"/>
    </source>
</evidence>
<keyword evidence="1 4" id="KW-0812">Transmembrane</keyword>
<dbReference type="SUPFAM" id="SSF103473">
    <property type="entry name" value="MFS general substrate transporter"/>
    <property type="match status" value="1"/>
</dbReference>
<feature type="transmembrane region" description="Helical" evidence="4">
    <location>
        <begin position="58"/>
        <end position="80"/>
    </location>
</feature>
<accession>A0ABS0AZC1</accession>
<keyword evidence="6" id="KW-1185">Reference proteome</keyword>
<feature type="transmembrane region" description="Helical" evidence="4">
    <location>
        <begin position="274"/>
        <end position="294"/>
    </location>
</feature>
<dbReference type="Proteomes" id="UP001194714">
    <property type="component" value="Unassembled WGS sequence"/>
</dbReference>
<name>A0ABS0AZC1_9BACT</name>
<dbReference type="Gene3D" id="1.20.1250.20">
    <property type="entry name" value="MFS general substrate transporter like domains"/>
    <property type="match status" value="1"/>
</dbReference>
<feature type="transmembrane region" description="Helical" evidence="4">
    <location>
        <begin position="238"/>
        <end position="259"/>
    </location>
</feature>
<dbReference type="InterPro" id="IPR011701">
    <property type="entry name" value="MFS"/>
</dbReference>
<evidence type="ECO:0008006" key="7">
    <source>
        <dbReference type="Google" id="ProtNLM"/>
    </source>
</evidence>
<dbReference type="InterPro" id="IPR036259">
    <property type="entry name" value="MFS_trans_sf"/>
</dbReference>
<keyword evidence="2 4" id="KW-1133">Transmembrane helix</keyword>
<evidence type="ECO:0000256" key="3">
    <source>
        <dbReference type="ARBA" id="ARBA00023136"/>
    </source>
</evidence>
<organism evidence="5 6">
    <name type="scientific">Candidatus Neptunichlamydia vexilliferae</name>
    <dbReference type="NCBI Taxonomy" id="1651774"/>
    <lineage>
        <taxon>Bacteria</taxon>
        <taxon>Pseudomonadati</taxon>
        <taxon>Chlamydiota</taxon>
        <taxon>Chlamydiia</taxon>
        <taxon>Parachlamydiales</taxon>
        <taxon>Simkaniaceae</taxon>
        <taxon>Candidatus Neptunichlamydia</taxon>
    </lineage>
</organism>
<proteinExistence type="predicted"/>
<protein>
    <recommendedName>
        <fullName evidence="7">Major facilitator superfamily (MFS) profile domain-containing protein</fullName>
    </recommendedName>
</protein>
<feature type="transmembrane region" description="Helical" evidence="4">
    <location>
        <begin position="150"/>
        <end position="173"/>
    </location>
</feature>
<gene>
    <name evidence="5" type="ORF">NEPTK9_000798</name>
</gene>
<dbReference type="InterPro" id="IPR052528">
    <property type="entry name" value="Sugar_transport-like"/>
</dbReference>
<evidence type="ECO:0000313" key="5">
    <source>
        <dbReference type="EMBL" id="MBF5059289.1"/>
    </source>
</evidence>
<dbReference type="EMBL" id="JAAEJV010000016">
    <property type="protein sequence ID" value="MBF5059289.1"/>
    <property type="molecule type" value="Genomic_DNA"/>
</dbReference>
<feature type="transmembrane region" description="Helical" evidence="4">
    <location>
        <begin position="179"/>
        <end position="199"/>
    </location>
</feature>
<sequence>MAPYDLYLRRNRKIFFPVMKKHLQNPVSRAFILSNLVACPFFGIFALLPMILCRELDATPFQISTMTALKPLTALFVSYWSSSRLGEEHRLGLLWAYFLKFLPFVLIPFFSSPWMFIFAFGMHMLLLRGVIPTWMELLKQNLSESDRGKVCATGSTINYLCTALMPILFGWVLDMLNGSWRWVFVLTSLLGMCSVWIIFKTLQTPTQQYHREKGKPLRHHLSKPWRNSWSLLRKRPDFLQFQMGFFLGGAGLMTMHATIPKYFTETLHLSYTEMFLAVCLCKGVGFTIASPFWVKVFNRSEIFLFCARVPLIAAIFPALLILAKFNFLFVFLAYFLYGVMQSGSELGWKMSGPIFSAEKDSRPYSLINVLAVGVRGAIFPYFGAALFIYGGPYLSFIVGGLFCLMGSIHIFRSSKKHAIPVQQQAL</sequence>
<dbReference type="PANTHER" id="PTHR23526:SF2">
    <property type="entry name" value="MAJOR FACILITATOR SUPERFAMILY (MFS) PROFILE DOMAIN-CONTAINING PROTEIN"/>
    <property type="match status" value="1"/>
</dbReference>
<dbReference type="PANTHER" id="PTHR23526">
    <property type="entry name" value="INTEGRAL MEMBRANE TRANSPORT PROTEIN-RELATED"/>
    <property type="match status" value="1"/>
</dbReference>
<feature type="transmembrane region" description="Helical" evidence="4">
    <location>
        <begin position="116"/>
        <end position="138"/>
    </location>
</feature>
<reference evidence="5 6" key="1">
    <citation type="submission" date="2020-01" db="EMBL/GenBank/DDBJ databases">
        <title>Draft genome sequence of Cand. Neptunochlamydia vexilliferae K9.</title>
        <authorList>
            <person name="Schulz F."/>
            <person name="Koestlbacher S."/>
            <person name="Wascher F."/>
            <person name="Pizzetti I."/>
            <person name="Horn M."/>
        </authorList>
    </citation>
    <scope>NUCLEOTIDE SEQUENCE [LARGE SCALE GENOMIC DNA]</scope>
    <source>
        <strain evidence="5 6">K9</strain>
    </source>
</reference>
<feature type="transmembrane region" description="Helical" evidence="4">
    <location>
        <begin position="30"/>
        <end position="52"/>
    </location>
</feature>
<evidence type="ECO:0000256" key="4">
    <source>
        <dbReference type="SAM" id="Phobius"/>
    </source>
</evidence>
<evidence type="ECO:0000313" key="6">
    <source>
        <dbReference type="Proteomes" id="UP001194714"/>
    </source>
</evidence>
<keyword evidence="3 4" id="KW-0472">Membrane</keyword>